<dbReference type="Gene3D" id="3.30.200.20">
    <property type="entry name" value="Phosphorylase Kinase, domain 1"/>
    <property type="match status" value="1"/>
</dbReference>
<dbReference type="InterPro" id="IPR011009">
    <property type="entry name" value="Kinase-like_dom_sf"/>
</dbReference>
<dbReference type="GO" id="GO:0005524">
    <property type="term" value="F:ATP binding"/>
    <property type="evidence" value="ECO:0007669"/>
    <property type="project" value="InterPro"/>
</dbReference>
<feature type="non-terminal residue" evidence="1">
    <location>
        <position position="1"/>
    </location>
</feature>
<dbReference type="PROSITE" id="PS00107">
    <property type="entry name" value="PROTEIN_KINASE_ATP"/>
    <property type="match status" value="1"/>
</dbReference>
<dbReference type="InterPro" id="IPR017441">
    <property type="entry name" value="Protein_kinase_ATP_BS"/>
</dbReference>
<protein>
    <recommendedName>
        <fullName evidence="3">Protein kinase domain-containing protein</fullName>
    </recommendedName>
</protein>
<proteinExistence type="predicted"/>
<dbReference type="AlphaFoldDB" id="A0A938YWK5"/>
<reference evidence="1" key="1">
    <citation type="submission" date="2021-01" db="EMBL/GenBank/DDBJ databases">
        <title>Active Sulfur Cycling in an Early Earth Analoge.</title>
        <authorList>
            <person name="Hahn C.R."/>
            <person name="Youssef N.H."/>
            <person name="Elshahed M."/>
        </authorList>
    </citation>
    <scope>NUCLEOTIDE SEQUENCE</scope>
    <source>
        <strain evidence="1">Zod_Metabat.1151</strain>
    </source>
</reference>
<dbReference type="SUPFAM" id="SSF56112">
    <property type="entry name" value="Protein kinase-like (PK-like)"/>
    <property type="match status" value="1"/>
</dbReference>
<comment type="caution">
    <text evidence="1">The sequence shown here is derived from an EMBL/GenBank/DDBJ whole genome shotgun (WGS) entry which is preliminary data.</text>
</comment>
<dbReference type="EMBL" id="JAFGDB010000052">
    <property type="protein sequence ID" value="MBN2067447.1"/>
    <property type="molecule type" value="Genomic_DNA"/>
</dbReference>
<name>A0A938YWK5_9ARCH</name>
<sequence length="221" mass="24906">LKRKTSPWKTASDVERLTVSERKIGGGGFGCVFPGRLKLFGLHGQRVAVKRFLDNLTDAEAREYQNGINALKNAGVPLPKMGMYKQEGGWVLISEAFLRKGISGKLKSKLRRTRHVNEANLKTRAGIFARIINAGYWPPRDLLGLITMADKSERSIPFDLDNVISNRREPTNRKIENSVKNISRWSENKKACKSAVQVFIEELNPEHRQLATQIAGKLRLL</sequence>
<evidence type="ECO:0008006" key="3">
    <source>
        <dbReference type="Google" id="ProtNLM"/>
    </source>
</evidence>
<evidence type="ECO:0000313" key="1">
    <source>
        <dbReference type="EMBL" id="MBN2067447.1"/>
    </source>
</evidence>
<gene>
    <name evidence="1" type="ORF">JW744_03195</name>
</gene>
<accession>A0A938YWK5</accession>
<evidence type="ECO:0000313" key="2">
    <source>
        <dbReference type="Proteomes" id="UP000809243"/>
    </source>
</evidence>
<organism evidence="1 2">
    <name type="scientific">Candidatus Iainarchaeum sp</name>
    <dbReference type="NCBI Taxonomy" id="3101447"/>
    <lineage>
        <taxon>Archaea</taxon>
        <taxon>Candidatus Iainarchaeota</taxon>
        <taxon>Candidatus Iainarchaeia</taxon>
        <taxon>Candidatus Iainarchaeales</taxon>
        <taxon>Candidatus Iainarchaeaceae</taxon>
        <taxon>Candidatus Iainarchaeum</taxon>
    </lineage>
</organism>
<dbReference type="Proteomes" id="UP000809243">
    <property type="component" value="Unassembled WGS sequence"/>
</dbReference>